<evidence type="ECO:0000256" key="4">
    <source>
        <dbReference type="PROSITE-ProRule" id="PRU00433"/>
    </source>
</evidence>
<dbReference type="RefSeq" id="WP_136462934.1">
    <property type="nucleotide sequence ID" value="NZ_SRKY01000002.1"/>
</dbReference>
<feature type="signal peptide" evidence="5">
    <location>
        <begin position="1"/>
        <end position="18"/>
    </location>
</feature>
<dbReference type="AlphaFoldDB" id="A0A4S4NGP4"/>
<evidence type="ECO:0000256" key="2">
    <source>
        <dbReference type="ARBA" id="ARBA00022723"/>
    </source>
</evidence>
<evidence type="ECO:0000313" key="7">
    <source>
        <dbReference type="EMBL" id="THH37338.1"/>
    </source>
</evidence>
<evidence type="ECO:0000256" key="1">
    <source>
        <dbReference type="ARBA" id="ARBA00022617"/>
    </source>
</evidence>
<feature type="domain" description="Cytochrome c" evidence="6">
    <location>
        <begin position="19"/>
        <end position="130"/>
    </location>
</feature>
<sequence>MRYLTILATLLALSPALAQEAEIGAEIYQENCATCHGIEGDGKGPMAPVLLVQPSDLTSLTRRHDGQFPLLRVVMRIDGREPLVSHGSDMPIFGEFFEGVHDVPLKTAAGQPMLVSQPIADLVAYLKEIQQ</sequence>
<dbReference type="GO" id="GO:0009055">
    <property type="term" value="F:electron transfer activity"/>
    <property type="evidence" value="ECO:0007669"/>
    <property type="project" value="InterPro"/>
</dbReference>
<dbReference type="SUPFAM" id="SSF46626">
    <property type="entry name" value="Cytochrome c"/>
    <property type="match status" value="1"/>
</dbReference>
<dbReference type="PROSITE" id="PS51007">
    <property type="entry name" value="CYTC"/>
    <property type="match status" value="1"/>
</dbReference>
<dbReference type="GO" id="GO:0046872">
    <property type="term" value="F:metal ion binding"/>
    <property type="evidence" value="ECO:0007669"/>
    <property type="project" value="UniProtKB-KW"/>
</dbReference>
<gene>
    <name evidence="7" type="ORF">E4Z66_10515</name>
</gene>
<keyword evidence="5" id="KW-0732">Signal</keyword>
<accession>A0A4S4NGP4</accession>
<dbReference type="EMBL" id="SRKY01000002">
    <property type="protein sequence ID" value="THH37338.1"/>
    <property type="molecule type" value="Genomic_DNA"/>
</dbReference>
<keyword evidence="3 4" id="KW-0408">Iron</keyword>
<proteinExistence type="predicted"/>
<dbReference type="Gene3D" id="1.10.760.10">
    <property type="entry name" value="Cytochrome c-like domain"/>
    <property type="match status" value="1"/>
</dbReference>
<keyword evidence="1 4" id="KW-0349">Heme</keyword>
<evidence type="ECO:0000313" key="8">
    <source>
        <dbReference type="Proteomes" id="UP000306602"/>
    </source>
</evidence>
<comment type="caution">
    <text evidence="7">The sequence shown here is derived from an EMBL/GenBank/DDBJ whole genome shotgun (WGS) entry which is preliminary data.</text>
</comment>
<reference evidence="7 8" key="1">
    <citation type="submission" date="2019-04" db="EMBL/GenBank/DDBJ databases">
        <title>Shimia ponticola sp. nov., isolated from seawater.</title>
        <authorList>
            <person name="Kim Y.-O."/>
            <person name="Yoon J.-H."/>
        </authorList>
    </citation>
    <scope>NUCLEOTIDE SEQUENCE [LARGE SCALE GENOMIC DNA]</scope>
    <source>
        <strain evidence="7 8">MYP11</strain>
    </source>
</reference>
<keyword evidence="8" id="KW-1185">Reference proteome</keyword>
<dbReference type="Proteomes" id="UP000306602">
    <property type="component" value="Unassembled WGS sequence"/>
</dbReference>
<dbReference type="InterPro" id="IPR009056">
    <property type="entry name" value="Cyt_c-like_dom"/>
</dbReference>
<organism evidence="7 8">
    <name type="scientific">Aliishimia ponticola</name>
    <dbReference type="NCBI Taxonomy" id="2499833"/>
    <lineage>
        <taxon>Bacteria</taxon>
        <taxon>Pseudomonadati</taxon>
        <taxon>Pseudomonadota</taxon>
        <taxon>Alphaproteobacteria</taxon>
        <taxon>Rhodobacterales</taxon>
        <taxon>Paracoccaceae</taxon>
        <taxon>Aliishimia</taxon>
    </lineage>
</organism>
<feature type="chain" id="PRO_5020598230" evidence="5">
    <location>
        <begin position="19"/>
        <end position="131"/>
    </location>
</feature>
<keyword evidence="2 4" id="KW-0479">Metal-binding</keyword>
<dbReference type="Pfam" id="PF00034">
    <property type="entry name" value="Cytochrom_C"/>
    <property type="match status" value="1"/>
</dbReference>
<protein>
    <submittedName>
        <fullName evidence="7">Cytochrome c</fullName>
    </submittedName>
</protein>
<dbReference type="GO" id="GO:0020037">
    <property type="term" value="F:heme binding"/>
    <property type="evidence" value="ECO:0007669"/>
    <property type="project" value="InterPro"/>
</dbReference>
<dbReference type="InterPro" id="IPR036909">
    <property type="entry name" value="Cyt_c-like_dom_sf"/>
</dbReference>
<name>A0A4S4NGP4_9RHOB</name>
<evidence type="ECO:0000259" key="6">
    <source>
        <dbReference type="PROSITE" id="PS51007"/>
    </source>
</evidence>
<evidence type="ECO:0000256" key="5">
    <source>
        <dbReference type="SAM" id="SignalP"/>
    </source>
</evidence>
<dbReference type="OrthoDB" id="335174at2"/>
<evidence type="ECO:0000256" key="3">
    <source>
        <dbReference type="ARBA" id="ARBA00023004"/>
    </source>
</evidence>